<dbReference type="InterPro" id="IPR015797">
    <property type="entry name" value="NUDIX_hydrolase-like_dom_sf"/>
</dbReference>
<evidence type="ECO:0000313" key="2">
    <source>
        <dbReference type="EMBL" id="KKT83968.1"/>
    </source>
</evidence>
<dbReference type="PROSITE" id="PS51462">
    <property type="entry name" value="NUDIX"/>
    <property type="match status" value="1"/>
</dbReference>
<organism evidence="2 3">
    <name type="scientific">candidate division WWE3 bacterium GW2011_GWC2_44_9</name>
    <dbReference type="NCBI Taxonomy" id="1619125"/>
    <lineage>
        <taxon>Bacteria</taxon>
        <taxon>Katanobacteria</taxon>
    </lineage>
</organism>
<evidence type="ECO:0000259" key="1">
    <source>
        <dbReference type="PROSITE" id="PS51462"/>
    </source>
</evidence>
<dbReference type="Proteomes" id="UP000034504">
    <property type="component" value="Unassembled WGS sequence"/>
</dbReference>
<dbReference type="AlphaFoldDB" id="A0A0G1KKB3"/>
<dbReference type="GO" id="GO:0016787">
    <property type="term" value="F:hydrolase activity"/>
    <property type="evidence" value="ECO:0007669"/>
    <property type="project" value="UniProtKB-KW"/>
</dbReference>
<keyword evidence="2" id="KW-0378">Hydrolase</keyword>
<comment type="caution">
    <text evidence="2">The sequence shown here is derived from an EMBL/GenBank/DDBJ whole genome shotgun (WGS) entry which is preliminary data.</text>
</comment>
<name>A0A0G1KKB3_UNCKA</name>
<dbReference type="Gene3D" id="3.90.79.10">
    <property type="entry name" value="Nucleoside Triphosphate Pyrophosphohydrolase"/>
    <property type="match status" value="1"/>
</dbReference>
<dbReference type="SUPFAM" id="SSF55811">
    <property type="entry name" value="Nudix"/>
    <property type="match status" value="1"/>
</dbReference>
<dbReference type="InterPro" id="IPR000086">
    <property type="entry name" value="NUDIX_hydrolase_dom"/>
</dbReference>
<dbReference type="PANTHER" id="PTHR16099:SF5">
    <property type="entry name" value="NUCLEOTIDE TRIPHOSPHATE DIPHOSPHATASE NUDT15"/>
    <property type="match status" value="1"/>
</dbReference>
<reference evidence="2 3" key="1">
    <citation type="journal article" date="2015" name="Nature">
        <title>rRNA introns, odd ribosomes, and small enigmatic genomes across a large radiation of phyla.</title>
        <authorList>
            <person name="Brown C.T."/>
            <person name="Hug L.A."/>
            <person name="Thomas B.C."/>
            <person name="Sharon I."/>
            <person name="Castelle C.J."/>
            <person name="Singh A."/>
            <person name="Wilkins M.J."/>
            <person name="Williams K.H."/>
            <person name="Banfield J.F."/>
        </authorList>
    </citation>
    <scope>NUCLEOTIDE SEQUENCE [LARGE SCALE GENOMIC DNA]</scope>
</reference>
<proteinExistence type="predicted"/>
<dbReference type="EMBL" id="LCJU01000029">
    <property type="protein sequence ID" value="KKT83968.1"/>
    <property type="molecule type" value="Genomic_DNA"/>
</dbReference>
<gene>
    <name evidence="2" type="ORF">UW82_C0029G0005</name>
</gene>
<evidence type="ECO:0000313" key="3">
    <source>
        <dbReference type="Proteomes" id="UP000034504"/>
    </source>
</evidence>
<dbReference type="PANTHER" id="PTHR16099">
    <property type="entry name" value="8-OXO-DGTP DIPHOSPHATES NUDT15"/>
    <property type="match status" value="1"/>
</dbReference>
<accession>A0A0G1KKB3</accession>
<protein>
    <submittedName>
        <fullName evidence="2">Nudix hydrolase 1</fullName>
    </submittedName>
</protein>
<feature type="domain" description="Nudix hydrolase" evidence="1">
    <location>
        <begin position="5"/>
        <end position="134"/>
    </location>
</feature>
<sequence length="140" mass="16201">MNSNSPKINVDILIIKDNKILLGLLTEKWNYEGKIVYGVPGRDIKFREKIGETVKRNIKEEFNCNVTDYRIMCVNANYALGNHYIGVGVIAEIDGEPRNLIPEDWEKWEWFDKDNIPPNLFPATKNLIDCYLQNKVNVAE</sequence>